<accession>A0A0F9RJ87</accession>
<dbReference type="InterPro" id="IPR013783">
    <property type="entry name" value="Ig-like_fold"/>
</dbReference>
<dbReference type="GO" id="GO:0030246">
    <property type="term" value="F:carbohydrate binding"/>
    <property type="evidence" value="ECO:0007669"/>
    <property type="project" value="InterPro"/>
</dbReference>
<dbReference type="InterPro" id="IPR014718">
    <property type="entry name" value="GH-type_carb-bd"/>
</dbReference>
<comment type="caution">
    <text evidence="7">The sequence shown here is derived from an EMBL/GenBank/DDBJ whole genome shotgun (WGS) entry which is preliminary data.</text>
</comment>
<evidence type="ECO:0000256" key="5">
    <source>
        <dbReference type="ARBA" id="ARBA00022764"/>
    </source>
</evidence>
<dbReference type="PIRSF" id="PIRSF006281">
    <property type="entry name" value="MdoG"/>
    <property type="match status" value="1"/>
</dbReference>
<keyword evidence="5" id="KW-0574">Periplasm</keyword>
<protein>
    <recommendedName>
        <fullName evidence="6">Glucan biosynthesis periplasmic MdoG C-terminal domain-containing protein</fullName>
    </recommendedName>
</protein>
<feature type="domain" description="Glucan biosynthesis periplasmic MdoG C-terminal" evidence="6">
    <location>
        <begin position="28"/>
        <end position="504"/>
    </location>
</feature>
<evidence type="ECO:0000256" key="1">
    <source>
        <dbReference type="ARBA" id="ARBA00004418"/>
    </source>
</evidence>
<sequence>MKLKLFIAIIFSTSMSSYATEAVDQTEFSFEDLKALAKASAEKTYTPTKVPAPKLIDKITYDEHWKIRFKEDETLYPSGKKAPVQLFYPGRYFPEPVSIYIRDDKNQVQNIPFSNDVFDMPYDSPAHDLPEGFGFAGFRIMRPDMKPDWISFLGASYFRTDGPEGQYGLSARGIAINTGMNQPEEFPRFSAFWIGPAEKKSESVSVWALLEGPSITGAYRFGLSKDNKEAKGHITSVTANLYMRADVERLGVAPLTSMYWYSQKDKTTAKDWRPEIHDSDGLAVHTGSGQYIWRPLNNPQSVSTNSFIDENPKGFGLIQRDRDFNNYQDDGVFYNKRSSAWIKPTDDWGKGAVQLIEIPTKDETFDNIVAYWVPEKEARKGDEFTFSYDIEWRPLDPKSKTLASVVNTRQGLGGIPGQPIPEGVNKMVIDFEGPVFKGLDNKSGIKPIVEASNGEILEPIGVYPVVGTNQWRLAFDYKQANNNPVNIRAYLVDKNDEAITETWVSDAKVTIK</sequence>
<proteinExistence type="inferred from homology"/>
<evidence type="ECO:0000256" key="4">
    <source>
        <dbReference type="ARBA" id="ARBA00022729"/>
    </source>
</evidence>
<gene>
    <name evidence="7" type="ORF">LCGC14_0588400</name>
</gene>
<dbReference type="Gene3D" id="2.70.98.10">
    <property type="match status" value="1"/>
</dbReference>
<dbReference type="GO" id="GO:0003824">
    <property type="term" value="F:catalytic activity"/>
    <property type="evidence" value="ECO:0007669"/>
    <property type="project" value="InterPro"/>
</dbReference>
<dbReference type="Gene3D" id="2.60.40.10">
    <property type="entry name" value="Immunoglobulins"/>
    <property type="match status" value="1"/>
</dbReference>
<dbReference type="PANTHER" id="PTHR30504:SF3">
    <property type="entry name" value="GLUCANS BIOSYNTHESIS PROTEIN D"/>
    <property type="match status" value="1"/>
</dbReference>
<evidence type="ECO:0000313" key="7">
    <source>
        <dbReference type="EMBL" id="KKN54829.1"/>
    </source>
</evidence>
<keyword evidence="4" id="KW-0732">Signal</keyword>
<dbReference type="Pfam" id="PF04349">
    <property type="entry name" value="MdoG"/>
    <property type="match status" value="1"/>
</dbReference>
<dbReference type="GO" id="GO:0051274">
    <property type="term" value="P:beta-glucan biosynthetic process"/>
    <property type="evidence" value="ECO:0007669"/>
    <property type="project" value="TreeGrafter"/>
</dbReference>
<organism evidence="7">
    <name type="scientific">marine sediment metagenome</name>
    <dbReference type="NCBI Taxonomy" id="412755"/>
    <lineage>
        <taxon>unclassified sequences</taxon>
        <taxon>metagenomes</taxon>
        <taxon>ecological metagenomes</taxon>
    </lineage>
</organism>
<dbReference type="InterPro" id="IPR014756">
    <property type="entry name" value="Ig_E-set"/>
</dbReference>
<comment type="similarity">
    <text evidence="3">Belongs to the OpgD/OpgG family.</text>
</comment>
<dbReference type="InterPro" id="IPR007444">
    <property type="entry name" value="Glucan_biosyn_MdoG_C"/>
</dbReference>
<dbReference type="SUPFAM" id="SSF74650">
    <property type="entry name" value="Galactose mutarotase-like"/>
    <property type="match status" value="1"/>
</dbReference>
<dbReference type="InterPro" id="IPR014438">
    <property type="entry name" value="Glucan_biosyn_MdoG/MdoD"/>
</dbReference>
<comment type="pathway">
    <text evidence="2">Glycan metabolism; osmoregulated periplasmic glucan (OPG) biosynthesis.</text>
</comment>
<dbReference type="InterPro" id="IPR011013">
    <property type="entry name" value="Gal_mutarotase_sf_dom"/>
</dbReference>
<reference evidence="7" key="1">
    <citation type="journal article" date="2015" name="Nature">
        <title>Complex archaea that bridge the gap between prokaryotes and eukaryotes.</title>
        <authorList>
            <person name="Spang A."/>
            <person name="Saw J.H."/>
            <person name="Jorgensen S.L."/>
            <person name="Zaremba-Niedzwiedzka K."/>
            <person name="Martijn J."/>
            <person name="Lind A.E."/>
            <person name="van Eijk R."/>
            <person name="Schleper C."/>
            <person name="Guy L."/>
            <person name="Ettema T.J."/>
        </authorList>
    </citation>
    <scope>NUCLEOTIDE SEQUENCE</scope>
</reference>
<comment type="subcellular location">
    <subcellularLocation>
        <location evidence="1">Periplasm</location>
    </subcellularLocation>
</comment>
<name>A0A0F9RJ87_9ZZZZ</name>
<dbReference type="SUPFAM" id="SSF81296">
    <property type="entry name" value="E set domains"/>
    <property type="match status" value="1"/>
</dbReference>
<dbReference type="EMBL" id="LAZR01000910">
    <property type="protein sequence ID" value="KKN54829.1"/>
    <property type="molecule type" value="Genomic_DNA"/>
</dbReference>
<evidence type="ECO:0000259" key="6">
    <source>
        <dbReference type="Pfam" id="PF04349"/>
    </source>
</evidence>
<dbReference type="UniPathway" id="UPA00637"/>
<dbReference type="PANTHER" id="PTHR30504">
    <property type="entry name" value="GLUCANS BIOSYNTHESIS PROTEIN"/>
    <property type="match status" value="1"/>
</dbReference>
<dbReference type="GO" id="GO:0030288">
    <property type="term" value="C:outer membrane-bounded periplasmic space"/>
    <property type="evidence" value="ECO:0007669"/>
    <property type="project" value="TreeGrafter"/>
</dbReference>
<evidence type="ECO:0000256" key="2">
    <source>
        <dbReference type="ARBA" id="ARBA00005001"/>
    </source>
</evidence>
<dbReference type="AlphaFoldDB" id="A0A0F9RJ87"/>
<evidence type="ECO:0000256" key="3">
    <source>
        <dbReference type="ARBA" id="ARBA00009284"/>
    </source>
</evidence>